<dbReference type="Proteomes" id="UP000886101">
    <property type="component" value="Unassembled WGS sequence"/>
</dbReference>
<reference evidence="9" key="1">
    <citation type="journal article" date="2020" name="mSystems">
        <title>Genome- and Community-Level Interaction Insights into Carbon Utilization and Element Cycling Functions of Hydrothermarchaeota in Hydrothermal Sediment.</title>
        <authorList>
            <person name="Zhou Z."/>
            <person name="Liu Y."/>
            <person name="Xu W."/>
            <person name="Pan J."/>
            <person name="Luo Z.H."/>
            <person name="Li M."/>
        </authorList>
    </citation>
    <scope>NUCLEOTIDE SEQUENCE [LARGE SCALE GENOMIC DNA]</scope>
    <source>
        <strain evidence="9">HyVt-533</strain>
    </source>
</reference>
<dbReference type="PROSITE" id="PS00101">
    <property type="entry name" value="HEXAPEP_TRANSFERASES"/>
    <property type="match status" value="1"/>
</dbReference>
<protein>
    <submittedName>
        <fullName evidence="9">Acyl-ACP--UDP-N-acetylglucosamine O-acyltransferase</fullName>
        <ecNumber evidence="9">2.3.1.129</ecNumber>
    </submittedName>
</protein>
<keyword evidence="6" id="KW-0443">Lipid metabolism</keyword>
<gene>
    <name evidence="9" type="ORF">ENJ96_01570</name>
</gene>
<organism evidence="9">
    <name type="scientific">Thermodesulfatator atlanticus</name>
    <dbReference type="NCBI Taxonomy" id="501497"/>
    <lineage>
        <taxon>Bacteria</taxon>
        <taxon>Pseudomonadati</taxon>
        <taxon>Thermodesulfobacteriota</taxon>
        <taxon>Thermodesulfobacteria</taxon>
        <taxon>Thermodesulfobacteriales</taxon>
        <taxon>Thermodesulfatatoraceae</taxon>
        <taxon>Thermodesulfatator</taxon>
    </lineage>
</organism>
<keyword evidence="3" id="KW-0441">Lipid A biosynthesis</keyword>
<dbReference type="NCBIfam" id="NF003657">
    <property type="entry name" value="PRK05289.1"/>
    <property type="match status" value="1"/>
</dbReference>
<keyword evidence="1" id="KW-0963">Cytoplasm</keyword>
<keyword evidence="4 9" id="KW-0808">Transferase</keyword>
<evidence type="ECO:0000256" key="3">
    <source>
        <dbReference type="ARBA" id="ARBA00022556"/>
    </source>
</evidence>
<dbReference type="Pfam" id="PF13720">
    <property type="entry name" value="Acetyltransf_11"/>
    <property type="match status" value="1"/>
</dbReference>
<evidence type="ECO:0000256" key="2">
    <source>
        <dbReference type="ARBA" id="ARBA00022516"/>
    </source>
</evidence>
<dbReference type="InterPro" id="IPR037157">
    <property type="entry name" value="Acetyltransf_C_sf"/>
</dbReference>
<dbReference type="GO" id="GO:0016020">
    <property type="term" value="C:membrane"/>
    <property type="evidence" value="ECO:0007669"/>
    <property type="project" value="GOC"/>
</dbReference>
<dbReference type="CDD" id="cd03351">
    <property type="entry name" value="LbH_UDP-GlcNAc_AT"/>
    <property type="match status" value="1"/>
</dbReference>
<sequence length="269" mass="29131">MTDLRNTKRLIHPTAQIDPKAELEEGVEIGPFVVIGAGARIGRGTSIGPYTLIEGETVIGQNNVIGPHVTLGTAPQHLAYRGEPTRLEIGDENVIREYVSIHRGTLLDQGVTKVGNRCYLMAYTHVGHDCVLADEVILTNGCQLGGHVKIDFGAVLGGGVFVHQFCRIGELAFVAGMSGVDKDVPPFLRVFGKPAQILGINLVGLKRRGFGARELKIIDQVLKLYLSGGTVKEVCQRIKELFGQEPLANKFLEFIANPSSRGLTRKKLG</sequence>
<dbReference type="InterPro" id="IPR010137">
    <property type="entry name" value="Lipid_A_LpxA"/>
</dbReference>
<dbReference type="InterPro" id="IPR001451">
    <property type="entry name" value="Hexapep"/>
</dbReference>
<dbReference type="InterPro" id="IPR029098">
    <property type="entry name" value="Acetyltransf_C"/>
</dbReference>
<evidence type="ECO:0000256" key="5">
    <source>
        <dbReference type="ARBA" id="ARBA00022737"/>
    </source>
</evidence>
<dbReference type="EC" id="2.3.1.129" evidence="9"/>
<dbReference type="PANTHER" id="PTHR43480">
    <property type="entry name" value="ACYL-[ACYL-CARRIER-PROTEIN]--UDP-N-ACETYLGLUCOSAMINE O-ACYLTRANSFERASE"/>
    <property type="match status" value="1"/>
</dbReference>
<evidence type="ECO:0000256" key="1">
    <source>
        <dbReference type="ARBA" id="ARBA00022490"/>
    </source>
</evidence>
<name>A0A7V5NYG0_9BACT</name>
<dbReference type="AlphaFoldDB" id="A0A7V5NYG0"/>
<evidence type="ECO:0000256" key="4">
    <source>
        <dbReference type="ARBA" id="ARBA00022679"/>
    </source>
</evidence>
<dbReference type="EMBL" id="DROK01000045">
    <property type="protein sequence ID" value="HHI96522.1"/>
    <property type="molecule type" value="Genomic_DNA"/>
</dbReference>
<comment type="caution">
    <text evidence="9">The sequence shown here is derived from an EMBL/GenBank/DDBJ whole genome shotgun (WGS) entry which is preliminary data.</text>
</comment>
<keyword evidence="7 9" id="KW-0012">Acyltransferase</keyword>
<dbReference type="PANTHER" id="PTHR43480:SF1">
    <property type="entry name" value="ACYL-[ACYL-CARRIER-PROTEIN]--UDP-N-ACETYLGLUCOSAMINE O-ACYLTRANSFERASE, MITOCHONDRIAL-RELATED"/>
    <property type="match status" value="1"/>
</dbReference>
<evidence type="ECO:0000256" key="6">
    <source>
        <dbReference type="ARBA" id="ARBA00023098"/>
    </source>
</evidence>
<dbReference type="SUPFAM" id="SSF51161">
    <property type="entry name" value="Trimeric LpxA-like enzymes"/>
    <property type="match status" value="1"/>
</dbReference>
<accession>A0A7V5NYG0</accession>
<dbReference type="Pfam" id="PF00132">
    <property type="entry name" value="Hexapep"/>
    <property type="match status" value="1"/>
</dbReference>
<evidence type="ECO:0000259" key="8">
    <source>
        <dbReference type="Pfam" id="PF13720"/>
    </source>
</evidence>
<dbReference type="InterPro" id="IPR011004">
    <property type="entry name" value="Trimer_LpxA-like_sf"/>
</dbReference>
<proteinExistence type="predicted"/>
<dbReference type="GO" id="GO:0008780">
    <property type="term" value="F:acyl-[acyl-carrier-protein]-UDP-N-acetylglucosamine O-acyltransferase activity"/>
    <property type="evidence" value="ECO:0007669"/>
    <property type="project" value="UniProtKB-EC"/>
</dbReference>
<dbReference type="GO" id="GO:0009245">
    <property type="term" value="P:lipid A biosynthetic process"/>
    <property type="evidence" value="ECO:0007669"/>
    <property type="project" value="UniProtKB-KW"/>
</dbReference>
<dbReference type="NCBIfam" id="TIGR01852">
    <property type="entry name" value="lipid_A_lpxA"/>
    <property type="match status" value="1"/>
</dbReference>
<keyword evidence="2" id="KW-0444">Lipid biosynthesis</keyword>
<keyword evidence="5" id="KW-0677">Repeat</keyword>
<dbReference type="PIRSF" id="PIRSF000456">
    <property type="entry name" value="UDP-GlcNAc_acltr"/>
    <property type="match status" value="1"/>
</dbReference>
<evidence type="ECO:0000256" key="7">
    <source>
        <dbReference type="ARBA" id="ARBA00023315"/>
    </source>
</evidence>
<feature type="domain" description="UDP N-acetylglucosamine O-acyltransferase C-terminal" evidence="8">
    <location>
        <begin position="183"/>
        <end position="263"/>
    </location>
</feature>
<dbReference type="Gene3D" id="2.160.10.10">
    <property type="entry name" value="Hexapeptide repeat proteins"/>
    <property type="match status" value="1"/>
</dbReference>
<dbReference type="InterPro" id="IPR018357">
    <property type="entry name" value="Hexapep_transf_CS"/>
</dbReference>
<evidence type="ECO:0000313" key="9">
    <source>
        <dbReference type="EMBL" id="HHI96522.1"/>
    </source>
</evidence>
<dbReference type="Gene3D" id="1.20.1180.10">
    <property type="entry name" value="Udp N-acetylglucosamine O-acyltransferase, C-terminal domain"/>
    <property type="match status" value="1"/>
</dbReference>